<dbReference type="RefSeq" id="WP_229932375.1">
    <property type="nucleotide sequence ID" value="NZ_CAJHOF010000004.1"/>
</dbReference>
<accession>A0ABM8Q4G7</accession>
<dbReference type="Proteomes" id="UP000789803">
    <property type="component" value="Unassembled WGS sequence"/>
</dbReference>
<evidence type="ECO:0000313" key="2">
    <source>
        <dbReference type="Proteomes" id="UP000789803"/>
    </source>
</evidence>
<reference evidence="1 2" key="1">
    <citation type="submission" date="2020-11" db="EMBL/GenBank/DDBJ databases">
        <authorList>
            <person name="Peeters C."/>
        </authorList>
    </citation>
    <scope>NUCLEOTIDE SEQUENCE [LARGE SCALE GENOMIC DNA]</scope>
    <source>
        <strain evidence="1 2">LMG 7974</strain>
    </source>
</reference>
<sequence length="48" mass="5695">MKEILDIVMLVAFAMFILFLIRGVAAQTMKKDEIRKKLKKERDERVID</sequence>
<organism evidence="1 2">
    <name type="scientific">Campylobacter majalis</name>
    <dbReference type="NCBI Taxonomy" id="2790656"/>
    <lineage>
        <taxon>Bacteria</taxon>
        <taxon>Pseudomonadati</taxon>
        <taxon>Campylobacterota</taxon>
        <taxon>Epsilonproteobacteria</taxon>
        <taxon>Campylobacterales</taxon>
        <taxon>Campylobacteraceae</taxon>
        <taxon>Campylobacter</taxon>
    </lineage>
</organism>
<name>A0ABM8Q4G7_9BACT</name>
<proteinExistence type="predicted"/>
<dbReference type="EMBL" id="CAJHOF010000004">
    <property type="protein sequence ID" value="CAD7287675.1"/>
    <property type="molecule type" value="Genomic_DNA"/>
</dbReference>
<keyword evidence="2" id="KW-1185">Reference proteome</keyword>
<gene>
    <name evidence="1" type="ORF">LMG7974_00555</name>
</gene>
<protein>
    <recommendedName>
        <fullName evidence="3">Small hydrophobic protein</fullName>
    </recommendedName>
</protein>
<evidence type="ECO:0008006" key="3">
    <source>
        <dbReference type="Google" id="ProtNLM"/>
    </source>
</evidence>
<evidence type="ECO:0000313" key="1">
    <source>
        <dbReference type="EMBL" id="CAD7287675.1"/>
    </source>
</evidence>
<comment type="caution">
    <text evidence="1">The sequence shown here is derived from an EMBL/GenBank/DDBJ whole genome shotgun (WGS) entry which is preliminary data.</text>
</comment>